<dbReference type="PROSITE" id="PS00198">
    <property type="entry name" value="4FE4S_FER_1"/>
    <property type="match status" value="3"/>
</dbReference>
<dbReference type="EMBL" id="LNQE01000314">
    <property type="protein sequence ID" value="KUG27584.1"/>
    <property type="molecule type" value="Genomic_DNA"/>
</dbReference>
<dbReference type="InterPro" id="IPR023753">
    <property type="entry name" value="FAD/NAD-binding_dom"/>
</dbReference>
<comment type="similarity">
    <text evidence="2">Belongs to the HdrA family.</text>
</comment>
<reference evidence="10" key="1">
    <citation type="journal article" date="2015" name="Proc. Natl. Acad. Sci. U.S.A.">
        <title>Networks of energetic and metabolic interactions define dynamics in microbial communities.</title>
        <authorList>
            <person name="Embree M."/>
            <person name="Liu J.K."/>
            <person name="Al-Bassam M.M."/>
            <person name="Zengler K."/>
        </authorList>
    </citation>
    <scope>NUCLEOTIDE SEQUENCE</scope>
</reference>
<dbReference type="InterPro" id="IPR017896">
    <property type="entry name" value="4Fe4S_Fe-S-bd"/>
</dbReference>
<evidence type="ECO:0000256" key="7">
    <source>
        <dbReference type="ARBA" id="ARBA00023004"/>
    </source>
</evidence>
<evidence type="ECO:0000256" key="8">
    <source>
        <dbReference type="ARBA" id="ARBA00023014"/>
    </source>
</evidence>
<dbReference type="GO" id="GO:0046872">
    <property type="term" value="F:metal ion binding"/>
    <property type="evidence" value="ECO:0007669"/>
    <property type="project" value="UniProtKB-KW"/>
</dbReference>
<keyword evidence="6" id="KW-0560">Oxidoreductase</keyword>
<dbReference type="Gene3D" id="3.30.70.20">
    <property type="match status" value="2"/>
</dbReference>
<dbReference type="InterPro" id="IPR036188">
    <property type="entry name" value="FAD/NAD-bd_sf"/>
</dbReference>
<evidence type="ECO:0000256" key="5">
    <source>
        <dbReference type="ARBA" id="ARBA00022827"/>
    </source>
</evidence>
<evidence type="ECO:0000256" key="4">
    <source>
        <dbReference type="ARBA" id="ARBA00022723"/>
    </source>
</evidence>
<dbReference type="AlphaFoldDB" id="A0A0W8G361"/>
<feature type="domain" description="4Fe-4S ferredoxin-type" evidence="9">
    <location>
        <begin position="855"/>
        <end position="884"/>
    </location>
</feature>
<comment type="cofactor">
    <cofactor evidence="1">
        <name>FAD</name>
        <dbReference type="ChEBI" id="CHEBI:57692"/>
    </cofactor>
</comment>
<dbReference type="GO" id="GO:0016491">
    <property type="term" value="F:oxidoreductase activity"/>
    <property type="evidence" value="ECO:0007669"/>
    <property type="project" value="UniProtKB-KW"/>
</dbReference>
<sequence length="937" mass="102166">MTLSEVVSVEGAQGDFTVKVKKHPRYIDMDKCIACGLCAEKCPKKVDNEYNEGLDKRKAAYILYGQAVPLKYAIDAVNCIYIQKGKCGACEKYCPTGAVNFKEQETVVDIKVGSVIMTPGFKPFDPTVFDTYDYSHIKDVVTSMEYERLLSASGPCMGHLVRPSDHAEPKKIAWLQCVGSRGINKCDNGFCSSVCCMYAIKQALVTKEHTTGDVEQTVYYMDIRSHGKEFEKYYVDAEKKGVKFVRARPHTFTPGPDGKGVKMRWVDEKSVEHYEYYDMVVMSIGLEAPADAANLASIADIRLDKYRFADCGSFAPVSASRDGIYVAGCFQAPKDIPQSVTEASSAAACAAIALAESRGSLTKDKTYPPEKNVAADAPRIGVFVCSCGINIAGVVKVDEVVEYAKTLPGVVFVENNLFTCSSDTQVLIAEKIKEQNLNRIVVAACTPRTHEPLFKDTLREAGINEYLIEMANIRNQNSWVHGGEPEKATEKAKDQVRIAVAKAGLLAPLEYLSVNVVQKALVIGGGVSGMTAALGIADMGYETVLLEKGNMLGGNAMRLNKTWKGEEIKPKVEALVKRVESHPKIKVLKNAALKTAVGSVGNFVSEIEVGGETLAVNYGVGVVATGGAEYKPTEYLYGHDDRVKTHLEFDAFLDVSPHAAKAADNVVFIQCVGSREPGRPYCSRVCCTHSVESAIELKKLNPDMNVFIFNRDIRTYGLREDLYTEARRLGVIFVRYEVENKPKVIKDGDALYVVGEDHILHKPIKIKTDFLVLASAIVPNQTKELVELYKCSVGADGFLTEAHPKLRPVDMSVDGLFLAGLCHYPKPVDEAVAQAQAAVSRAGVILAKSVMPLDSIKSMVTDKCDGCALCVDTCPYKAISLTVYVENGREHKRIATDKALCKGCGICMATCPKQGVDVGGFTMNQLKAQVESILLGV</sequence>
<keyword evidence="4" id="KW-0479">Metal-binding</keyword>
<evidence type="ECO:0000256" key="6">
    <source>
        <dbReference type="ARBA" id="ARBA00023002"/>
    </source>
</evidence>
<proteinExistence type="inferred from homology"/>
<dbReference type="Pfam" id="PF07992">
    <property type="entry name" value="Pyr_redox_2"/>
    <property type="match status" value="1"/>
</dbReference>
<dbReference type="PROSITE" id="PS51379">
    <property type="entry name" value="4FE4S_FER_2"/>
    <property type="match status" value="4"/>
</dbReference>
<keyword evidence="7" id="KW-0408">Iron</keyword>
<feature type="domain" description="4Fe-4S ferredoxin-type" evidence="9">
    <location>
        <begin position="70"/>
        <end position="104"/>
    </location>
</feature>
<evidence type="ECO:0000259" key="9">
    <source>
        <dbReference type="PROSITE" id="PS51379"/>
    </source>
</evidence>
<comment type="caution">
    <text evidence="10">The sequence shown here is derived from an EMBL/GenBank/DDBJ whole genome shotgun (WGS) entry which is preliminary data.</text>
</comment>
<dbReference type="PANTHER" id="PTHR43498:SF1">
    <property type="entry name" value="COB--COM HETERODISULFIDE REDUCTASE IRON-SULFUR SUBUNIT A"/>
    <property type="match status" value="1"/>
</dbReference>
<evidence type="ECO:0000256" key="2">
    <source>
        <dbReference type="ARBA" id="ARBA00006561"/>
    </source>
</evidence>
<evidence type="ECO:0000256" key="1">
    <source>
        <dbReference type="ARBA" id="ARBA00001974"/>
    </source>
</evidence>
<organism evidence="10">
    <name type="scientific">hydrocarbon metagenome</name>
    <dbReference type="NCBI Taxonomy" id="938273"/>
    <lineage>
        <taxon>unclassified sequences</taxon>
        <taxon>metagenomes</taxon>
        <taxon>ecological metagenomes</taxon>
    </lineage>
</organism>
<feature type="domain" description="4Fe-4S ferredoxin-type" evidence="9">
    <location>
        <begin position="22"/>
        <end position="53"/>
    </location>
</feature>
<keyword evidence="8" id="KW-0411">Iron-sulfur</keyword>
<dbReference type="InterPro" id="IPR039650">
    <property type="entry name" value="HdrA-like"/>
</dbReference>
<dbReference type="Pfam" id="PF12838">
    <property type="entry name" value="Fer4_7"/>
    <property type="match status" value="1"/>
</dbReference>
<dbReference type="PANTHER" id="PTHR43498">
    <property type="entry name" value="FERREDOXIN:COB-COM HETERODISULFIDE REDUCTASE SUBUNIT A"/>
    <property type="match status" value="1"/>
</dbReference>
<keyword evidence="3" id="KW-0004">4Fe-4S</keyword>
<evidence type="ECO:0000256" key="3">
    <source>
        <dbReference type="ARBA" id="ARBA00022485"/>
    </source>
</evidence>
<gene>
    <name evidence="10" type="ORF">ASZ90_002573</name>
</gene>
<dbReference type="Pfam" id="PF00037">
    <property type="entry name" value="Fer4"/>
    <property type="match status" value="1"/>
</dbReference>
<evidence type="ECO:0000313" key="10">
    <source>
        <dbReference type="EMBL" id="KUG27584.1"/>
    </source>
</evidence>
<keyword evidence="5" id="KW-0274">FAD</keyword>
<dbReference type="SUPFAM" id="SSF51905">
    <property type="entry name" value="FAD/NAD(P)-binding domain"/>
    <property type="match status" value="2"/>
</dbReference>
<protein>
    <submittedName>
        <fullName evidence="10">Heterodisulfide reductase, subunit a/methylviologen reducing hydrogenase, subunit delta</fullName>
    </submittedName>
</protein>
<keyword evidence="5" id="KW-0285">Flavoprotein</keyword>
<dbReference type="GO" id="GO:0051539">
    <property type="term" value="F:4 iron, 4 sulfur cluster binding"/>
    <property type="evidence" value="ECO:0007669"/>
    <property type="project" value="UniProtKB-KW"/>
</dbReference>
<dbReference type="InterPro" id="IPR017900">
    <property type="entry name" value="4Fe4S_Fe_S_CS"/>
</dbReference>
<name>A0A0W8G361_9ZZZZ</name>
<dbReference type="SUPFAM" id="SSF54862">
    <property type="entry name" value="4Fe-4S ferredoxins"/>
    <property type="match status" value="2"/>
</dbReference>
<dbReference type="Gene3D" id="3.50.50.60">
    <property type="entry name" value="FAD/NAD(P)-binding domain"/>
    <property type="match status" value="1"/>
</dbReference>
<accession>A0A0W8G361</accession>
<feature type="domain" description="4Fe-4S ferredoxin-type" evidence="9">
    <location>
        <begin position="892"/>
        <end position="921"/>
    </location>
</feature>